<organism evidence="2 3">
    <name type="scientific">Takifugu flavidus</name>
    <name type="common">sansaifugu</name>
    <dbReference type="NCBI Taxonomy" id="433684"/>
    <lineage>
        <taxon>Eukaryota</taxon>
        <taxon>Metazoa</taxon>
        <taxon>Chordata</taxon>
        <taxon>Craniata</taxon>
        <taxon>Vertebrata</taxon>
        <taxon>Euteleostomi</taxon>
        <taxon>Actinopterygii</taxon>
        <taxon>Neopterygii</taxon>
        <taxon>Teleostei</taxon>
        <taxon>Neoteleostei</taxon>
        <taxon>Acanthomorphata</taxon>
        <taxon>Eupercaria</taxon>
        <taxon>Tetraodontiformes</taxon>
        <taxon>Tetradontoidea</taxon>
        <taxon>Tetraodontidae</taxon>
        <taxon>Takifugu</taxon>
    </lineage>
</organism>
<accession>A0A5C6PN26</accession>
<proteinExistence type="predicted"/>
<evidence type="ECO:0000256" key="1">
    <source>
        <dbReference type="SAM" id="MobiDB-lite"/>
    </source>
</evidence>
<evidence type="ECO:0000313" key="2">
    <source>
        <dbReference type="EMBL" id="TWW81124.1"/>
    </source>
</evidence>
<comment type="caution">
    <text evidence="2">The sequence shown here is derived from an EMBL/GenBank/DDBJ whole genome shotgun (WGS) entry which is preliminary data.</text>
</comment>
<feature type="region of interest" description="Disordered" evidence="1">
    <location>
        <begin position="44"/>
        <end position="67"/>
    </location>
</feature>
<keyword evidence="3" id="KW-1185">Reference proteome</keyword>
<reference evidence="2 3" key="1">
    <citation type="submission" date="2019-04" db="EMBL/GenBank/DDBJ databases">
        <title>Chromosome genome assembly for Takifugu flavidus.</title>
        <authorList>
            <person name="Xiao S."/>
        </authorList>
    </citation>
    <scope>NUCLEOTIDE SEQUENCE [LARGE SCALE GENOMIC DNA]</scope>
    <source>
        <strain evidence="2">HTHZ2018</strain>
        <tissue evidence="2">Muscle</tissue>
    </source>
</reference>
<dbReference type="AlphaFoldDB" id="A0A5C6PN26"/>
<gene>
    <name evidence="2" type="ORF">D4764_01G0009390</name>
</gene>
<dbReference type="EMBL" id="RHFK02000001">
    <property type="protein sequence ID" value="TWW81124.1"/>
    <property type="molecule type" value="Genomic_DNA"/>
</dbReference>
<dbReference type="Proteomes" id="UP000324091">
    <property type="component" value="Chromosome 1"/>
</dbReference>
<feature type="non-terminal residue" evidence="2">
    <location>
        <position position="100"/>
    </location>
</feature>
<sequence length="100" mass="11096">MYPALCSFAFASRVSLSPPLFYLSSGKANPCPHTHQPVSVNQLNHLRPENNPMTDSPSGLPLSAQPAWKADSQGTGCTGCCRQEFMLARAWWRWAFSKRV</sequence>
<protein>
    <submittedName>
        <fullName evidence="2">Uncharacterized protein</fullName>
    </submittedName>
</protein>
<name>A0A5C6PN26_9TELE</name>
<evidence type="ECO:0000313" key="3">
    <source>
        <dbReference type="Proteomes" id="UP000324091"/>
    </source>
</evidence>